<dbReference type="AlphaFoldDB" id="A0A517PS89"/>
<keyword evidence="1" id="KW-0004">4Fe-4S</keyword>
<evidence type="ECO:0000256" key="1">
    <source>
        <dbReference type="ARBA" id="ARBA00022485"/>
    </source>
</evidence>
<name>A0A517PS89_9PLAN</name>
<dbReference type="GO" id="GO:0051539">
    <property type="term" value="F:4 iron, 4 sulfur cluster binding"/>
    <property type="evidence" value="ECO:0007669"/>
    <property type="project" value="UniProtKB-KW"/>
</dbReference>
<organism evidence="11 12">
    <name type="scientific">Gimesia chilikensis</name>
    <dbReference type="NCBI Taxonomy" id="2605989"/>
    <lineage>
        <taxon>Bacteria</taxon>
        <taxon>Pseudomonadati</taxon>
        <taxon>Planctomycetota</taxon>
        <taxon>Planctomycetia</taxon>
        <taxon>Planctomycetales</taxon>
        <taxon>Planctomycetaceae</taxon>
        <taxon>Gimesia</taxon>
    </lineage>
</organism>
<dbReference type="Gene3D" id="3.40.470.10">
    <property type="entry name" value="Uracil-DNA glycosylase-like domain"/>
    <property type="match status" value="1"/>
</dbReference>
<dbReference type="InterPro" id="IPR036895">
    <property type="entry name" value="Uracil-DNA_glycosylase-like_sf"/>
</dbReference>
<evidence type="ECO:0000256" key="3">
    <source>
        <dbReference type="ARBA" id="ARBA00022763"/>
    </source>
</evidence>
<feature type="domain" description="Uracil-DNA glycosylase-like" evidence="10">
    <location>
        <begin position="48"/>
        <end position="218"/>
    </location>
</feature>
<accession>A0A517PS89</accession>
<comment type="similarity">
    <text evidence="8">Belongs to the uracil-DNA glycosylase (UDG) superfamily. Type 5 (UDGb) family.</text>
</comment>
<sequence length="227" mass="25551">MSKTKWNQLNRNITNCDLCDRLRTHCLKIAAEKRKAFLDWDYWGKPVPNFGDSQAELLIVGLAPAAHGANRTGRMFTGDRSGDWLYRALHKAGFATQPEAVSSDDGLELINCAITATCHCAPPANKPTREEIENCHPWLEQTVDMLPVKVFLALGQIGWKAVLDFKKRQDRLPGKRPAFGHGAAYQFPDGHWLVGSYHPSQQNTFTGRLTEPMFDDVFELVKSKLKD</sequence>
<evidence type="ECO:0000256" key="9">
    <source>
        <dbReference type="ARBA" id="ARBA00023887"/>
    </source>
</evidence>
<keyword evidence="2" id="KW-0479">Metal-binding</keyword>
<evidence type="ECO:0000313" key="11">
    <source>
        <dbReference type="EMBL" id="QDT22238.1"/>
    </source>
</evidence>
<evidence type="ECO:0000256" key="2">
    <source>
        <dbReference type="ARBA" id="ARBA00022723"/>
    </source>
</evidence>
<dbReference type="SMART" id="SM00986">
    <property type="entry name" value="UDG"/>
    <property type="match status" value="1"/>
</dbReference>
<dbReference type="GO" id="GO:0006284">
    <property type="term" value="P:base-excision repair"/>
    <property type="evidence" value="ECO:0007669"/>
    <property type="project" value="InterPro"/>
</dbReference>
<dbReference type="Pfam" id="PF03167">
    <property type="entry name" value="UDG"/>
    <property type="match status" value="1"/>
</dbReference>
<dbReference type="GO" id="GO:0033958">
    <property type="term" value="F:DNA-deoxyinosine glycosylase activity"/>
    <property type="evidence" value="ECO:0007669"/>
    <property type="project" value="InterPro"/>
</dbReference>
<evidence type="ECO:0000259" key="10">
    <source>
        <dbReference type="SMART" id="SM00986"/>
    </source>
</evidence>
<evidence type="ECO:0000256" key="5">
    <source>
        <dbReference type="ARBA" id="ARBA00023004"/>
    </source>
</evidence>
<protein>
    <recommendedName>
        <fullName evidence="9">Type-5 uracil-DNA glycosylase</fullName>
    </recommendedName>
</protein>
<evidence type="ECO:0000256" key="7">
    <source>
        <dbReference type="ARBA" id="ARBA00023204"/>
    </source>
</evidence>
<keyword evidence="4" id="KW-0378">Hydrolase</keyword>
<evidence type="ECO:0000256" key="8">
    <source>
        <dbReference type="ARBA" id="ARBA00023779"/>
    </source>
</evidence>
<evidence type="ECO:0000256" key="4">
    <source>
        <dbReference type="ARBA" id="ARBA00022801"/>
    </source>
</evidence>
<dbReference type="EMBL" id="CP036266">
    <property type="protein sequence ID" value="QDT22238.1"/>
    <property type="molecule type" value="Genomic_DNA"/>
</dbReference>
<dbReference type="GO" id="GO:0004844">
    <property type="term" value="F:uracil DNA N-glycosylase activity"/>
    <property type="evidence" value="ECO:0007669"/>
    <property type="project" value="InterPro"/>
</dbReference>
<dbReference type="InterPro" id="IPR051536">
    <property type="entry name" value="UDG_Type-4/5"/>
</dbReference>
<dbReference type="PANTHER" id="PTHR33693:SF3">
    <property type="entry name" value="TYPE-5 URACIL-DNA GLYCOSYLASE"/>
    <property type="match status" value="1"/>
</dbReference>
<dbReference type="RefSeq" id="WP_145187790.1">
    <property type="nucleotide sequence ID" value="NZ_CP036266.1"/>
</dbReference>
<keyword evidence="5" id="KW-0408">Iron</keyword>
<dbReference type="OrthoDB" id="5290748at2"/>
<dbReference type="InterPro" id="IPR005122">
    <property type="entry name" value="Uracil-DNA_glycosylase-like"/>
</dbReference>
<dbReference type="PANTHER" id="PTHR33693">
    <property type="entry name" value="TYPE-5 URACIL-DNA GLYCOSYLASE"/>
    <property type="match status" value="1"/>
</dbReference>
<keyword evidence="6" id="KW-0411">Iron-sulfur</keyword>
<gene>
    <name evidence="11" type="ORF">HG66A1_40450</name>
</gene>
<evidence type="ECO:0000313" key="12">
    <source>
        <dbReference type="Proteomes" id="UP000320421"/>
    </source>
</evidence>
<proteinExistence type="inferred from homology"/>
<keyword evidence="12" id="KW-1185">Reference proteome</keyword>
<evidence type="ECO:0000256" key="6">
    <source>
        <dbReference type="ARBA" id="ARBA00023014"/>
    </source>
</evidence>
<dbReference type="SMART" id="SM00987">
    <property type="entry name" value="UreE_C"/>
    <property type="match status" value="1"/>
</dbReference>
<dbReference type="InterPro" id="IPR044147">
    <property type="entry name" value="UdgB-like"/>
</dbReference>
<dbReference type="CDD" id="cd10031">
    <property type="entry name" value="UDG-F5_TTUDGB_like"/>
    <property type="match status" value="1"/>
</dbReference>
<reference evidence="11 12" key="1">
    <citation type="submission" date="2019-02" db="EMBL/GenBank/DDBJ databases">
        <title>Deep-cultivation of Planctomycetes and their phenomic and genomic characterization uncovers novel biology.</title>
        <authorList>
            <person name="Wiegand S."/>
            <person name="Jogler M."/>
            <person name="Boedeker C."/>
            <person name="Pinto D."/>
            <person name="Vollmers J."/>
            <person name="Rivas-Marin E."/>
            <person name="Kohn T."/>
            <person name="Peeters S.H."/>
            <person name="Heuer A."/>
            <person name="Rast P."/>
            <person name="Oberbeckmann S."/>
            <person name="Bunk B."/>
            <person name="Jeske O."/>
            <person name="Meyerdierks A."/>
            <person name="Storesund J.E."/>
            <person name="Kallscheuer N."/>
            <person name="Luecker S."/>
            <person name="Lage O.M."/>
            <person name="Pohl T."/>
            <person name="Merkel B.J."/>
            <person name="Hornburger P."/>
            <person name="Mueller R.-W."/>
            <person name="Bruemmer F."/>
            <person name="Labrenz M."/>
            <person name="Spormann A.M."/>
            <person name="Op den Camp H."/>
            <person name="Overmann J."/>
            <person name="Amann R."/>
            <person name="Jetten M.S.M."/>
            <person name="Mascher T."/>
            <person name="Medema M.H."/>
            <person name="Devos D.P."/>
            <person name="Kaster A.-K."/>
            <person name="Ovreas L."/>
            <person name="Rohde M."/>
            <person name="Galperin M.Y."/>
            <person name="Jogler C."/>
        </authorList>
    </citation>
    <scope>NUCLEOTIDE SEQUENCE [LARGE SCALE GENOMIC DNA]</scope>
    <source>
        <strain evidence="11 12">HG66A1</strain>
    </source>
</reference>
<dbReference type="SUPFAM" id="SSF52141">
    <property type="entry name" value="Uracil-DNA glycosylase-like"/>
    <property type="match status" value="1"/>
</dbReference>
<keyword evidence="7" id="KW-0234">DNA repair</keyword>
<keyword evidence="3" id="KW-0227">DNA damage</keyword>
<dbReference type="GO" id="GO:0046872">
    <property type="term" value="F:metal ion binding"/>
    <property type="evidence" value="ECO:0007669"/>
    <property type="project" value="UniProtKB-KW"/>
</dbReference>
<dbReference type="Proteomes" id="UP000320421">
    <property type="component" value="Chromosome"/>
</dbReference>